<accession>A0A845QYL7</accession>
<reference evidence="2 3" key="1">
    <citation type="submission" date="2018-08" db="EMBL/GenBank/DDBJ databases">
        <title>Murine metabolic-syndrome-specific gut microbial biobank.</title>
        <authorList>
            <person name="Liu C."/>
        </authorList>
    </citation>
    <scope>NUCLEOTIDE SEQUENCE [LARGE SCALE GENOMIC DNA]</scope>
    <source>
        <strain evidence="2 3">583</strain>
    </source>
</reference>
<keyword evidence="1" id="KW-0812">Transmembrane</keyword>
<evidence type="ECO:0000256" key="1">
    <source>
        <dbReference type="SAM" id="Phobius"/>
    </source>
</evidence>
<keyword evidence="1" id="KW-1133">Transmembrane helix</keyword>
<proteinExistence type="predicted"/>
<dbReference type="EMBL" id="QXXA01000005">
    <property type="protein sequence ID" value="NBI06248.1"/>
    <property type="molecule type" value="Genomic_DNA"/>
</dbReference>
<evidence type="ECO:0000313" key="3">
    <source>
        <dbReference type="Proteomes" id="UP000467132"/>
    </source>
</evidence>
<comment type="caution">
    <text evidence="2">The sequence shown here is derived from an EMBL/GenBank/DDBJ whole genome shotgun (WGS) entry which is preliminary data.</text>
</comment>
<evidence type="ECO:0000313" key="2">
    <source>
        <dbReference type="EMBL" id="NBI06248.1"/>
    </source>
</evidence>
<protein>
    <submittedName>
        <fullName evidence="2">Uncharacterized protein</fullName>
    </submittedName>
</protein>
<sequence length="160" mass="19666">MRRNRFIYILIIIITLIELYWGYNVYINYRGVYDIAFFSIFILQPIWYIWLLKKEKPQSRFRIIVSVLLSIILPIIIYFTLPNYTYDGGKDIIKDYFNEKVEFVHYSRDMDTIPVSNKPKNLFTKDRAYYYKIKLRNKYKYFIVNEQTGKLLELEEGYWE</sequence>
<feature type="transmembrane region" description="Helical" evidence="1">
    <location>
        <begin position="63"/>
        <end position="81"/>
    </location>
</feature>
<gene>
    <name evidence="2" type="ORF">D3Z33_05150</name>
</gene>
<dbReference type="RefSeq" id="WP_160196725.1">
    <property type="nucleotide sequence ID" value="NZ_QXXA01000005.1"/>
</dbReference>
<dbReference type="Proteomes" id="UP000467132">
    <property type="component" value="Unassembled WGS sequence"/>
</dbReference>
<dbReference type="OrthoDB" id="1911377at2"/>
<dbReference type="AlphaFoldDB" id="A0A845QYL7"/>
<keyword evidence="3" id="KW-1185">Reference proteome</keyword>
<name>A0A845QYL7_9CLOT</name>
<feature type="transmembrane region" description="Helical" evidence="1">
    <location>
        <begin position="7"/>
        <end position="26"/>
    </location>
</feature>
<organism evidence="2 3">
    <name type="scientific">Senegalia massiliensis</name>
    <dbReference type="NCBI Taxonomy" id="1720316"/>
    <lineage>
        <taxon>Bacteria</taxon>
        <taxon>Bacillati</taxon>
        <taxon>Bacillota</taxon>
        <taxon>Clostridia</taxon>
        <taxon>Eubacteriales</taxon>
        <taxon>Clostridiaceae</taxon>
        <taxon>Senegalia</taxon>
    </lineage>
</organism>
<keyword evidence="1" id="KW-0472">Membrane</keyword>
<feature type="transmembrane region" description="Helical" evidence="1">
    <location>
        <begin position="32"/>
        <end position="51"/>
    </location>
</feature>